<protein>
    <recommendedName>
        <fullName evidence="1">F-box domain-containing protein</fullName>
    </recommendedName>
</protein>
<evidence type="ECO:0000259" key="1">
    <source>
        <dbReference type="PROSITE" id="PS50181"/>
    </source>
</evidence>
<evidence type="ECO:0000313" key="3">
    <source>
        <dbReference type="Proteomes" id="UP001457282"/>
    </source>
</evidence>
<dbReference type="CDD" id="cd22157">
    <property type="entry name" value="F-box_AtFBW1-like"/>
    <property type="match status" value="1"/>
</dbReference>
<dbReference type="SUPFAM" id="SSF81383">
    <property type="entry name" value="F-box domain"/>
    <property type="match status" value="1"/>
</dbReference>
<dbReference type="Proteomes" id="UP001457282">
    <property type="component" value="Unassembled WGS sequence"/>
</dbReference>
<accession>A0AAW1YG17</accession>
<name>A0AAW1YG17_RUBAR</name>
<gene>
    <name evidence="2" type="ORF">M0R45_003801</name>
</gene>
<dbReference type="Gene3D" id="1.20.1280.50">
    <property type="match status" value="1"/>
</dbReference>
<proteinExistence type="predicted"/>
<comment type="caution">
    <text evidence="2">The sequence shown here is derived from an EMBL/GenBank/DDBJ whole genome shotgun (WGS) entry which is preliminary data.</text>
</comment>
<dbReference type="InterPro" id="IPR050796">
    <property type="entry name" value="SCF_F-box_component"/>
</dbReference>
<keyword evidence="3" id="KW-1185">Reference proteome</keyword>
<dbReference type="InterPro" id="IPR036047">
    <property type="entry name" value="F-box-like_dom_sf"/>
</dbReference>
<dbReference type="Pfam" id="PF00646">
    <property type="entry name" value="F-box"/>
    <property type="match status" value="1"/>
</dbReference>
<dbReference type="SMART" id="SM00256">
    <property type="entry name" value="FBOX"/>
    <property type="match status" value="1"/>
</dbReference>
<feature type="domain" description="F-box" evidence="1">
    <location>
        <begin position="1"/>
        <end position="44"/>
    </location>
</feature>
<dbReference type="EMBL" id="JBEDUW010000001">
    <property type="protein sequence ID" value="KAK9948215.1"/>
    <property type="molecule type" value="Genomic_DNA"/>
</dbReference>
<sequence>MAYPPDLLSNILCRLRVQSLKRLQCVCKSWYAIISNPSFVTQHLDYHSKQKKNTHSCFLLSHYVDIRYSHELPIDQRKDTYFSLVNLDETTDEIVSLEWLKFSNYSDQENRFSNYWYEGICIFGPRNGIYCLLELSDNHGDVIALMNVSSREFKVVPKPEQSIIWHTGSVASRKFVEIGFDPKTNEYKVFFLKDPVYPKERVRQAAVYHVSSNSWKKLNDPLLNHVTILWNLTSVKSFISFFFPSLLLNQTIQFDEIIYITNSADGT</sequence>
<dbReference type="PANTHER" id="PTHR31672">
    <property type="entry name" value="BNACNNG10540D PROTEIN"/>
    <property type="match status" value="1"/>
</dbReference>
<dbReference type="PROSITE" id="PS50181">
    <property type="entry name" value="FBOX"/>
    <property type="match status" value="1"/>
</dbReference>
<dbReference type="AlphaFoldDB" id="A0AAW1YG17"/>
<dbReference type="InterPro" id="IPR001810">
    <property type="entry name" value="F-box_dom"/>
</dbReference>
<organism evidence="2 3">
    <name type="scientific">Rubus argutus</name>
    <name type="common">Southern blackberry</name>
    <dbReference type="NCBI Taxonomy" id="59490"/>
    <lineage>
        <taxon>Eukaryota</taxon>
        <taxon>Viridiplantae</taxon>
        <taxon>Streptophyta</taxon>
        <taxon>Embryophyta</taxon>
        <taxon>Tracheophyta</taxon>
        <taxon>Spermatophyta</taxon>
        <taxon>Magnoliopsida</taxon>
        <taxon>eudicotyledons</taxon>
        <taxon>Gunneridae</taxon>
        <taxon>Pentapetalae</taxon>
        <taxon>rosids</taxon>
        <taxon>fabids</taxon>
        <taxon>Rosales</taxon>
        <taxon>Rosaceae</taxon>
        <taxon>Rosoideae</taxon>
        <taxon>Rosoideae incertae sedis</taxon>
        <taxon>Rubus</taxon>
    </lineage>
</organism>
<reference evidence="2 3" key="1">
    <citation type="journal article" date="2023" name="G3 (Bethesda)">
        <title>A chromosome-length genome assembly and annotation of blackberry (Rubus argutus, cv. 'Hillquist').</title>
        <authorList>
            <person name="Bruna T."/>
            <person name="Aryal R."/>
            <person name="Dudchenko O."/>
            <person name="Sargent D.J."/>
            <person name="Mead D."/>
            <person name="Buti M."/>
            <person name="Cavallini A."/>
            <person name="Hytonen T."/>
            <person name="Andres J."/>
            <person name="Pham M."/>
            <person name="Weisz D."/>
            <person name="Mascagni F."/>
            <person name="Usai G."/>
            <person name="Natali L."/>
            <person name="Bassil N."/>
            <person name="Fernandez G.E."/>
            <person name="Lomsadze A."/>
            <person name="Armour M."/>
            <person name="Olukolu B."/>
            <person name="Poorten T."/>
            <person name="Britton C."/>
            <person name="Davik J."/>
            <person name="Ashrafi H."/>
            <person name="Aiden E.L."/>
            <person name="Borodovsky M."/>
            <person name="Worthington M."/>
        </authorList>
    </citation>
    <scope>NUCLEOTIDE SEQUENCE [LARGE SCALE GENOMIC DNA]</scope>
    <source>
        <strain evidence="2">PI 553951</strain>
    </source>
</reference>
<dbReference type="PANTHER" id="PTHR31672:SF13">
    <property type="entry name" value="F-BOX PROTEIN CPR30-LIKE"/>
    <property type="match status" value="1"/>
</dbReference>
<evidence type="ECO:0000313" key="2">
    <source>
        <dbReference type="EMBL" id="KAK9948215.1"/>
    </source>
</evidence>